<keyword evidence="10" id="KW-0472">Membrane</keyword>
<dbReference type="InterPro" id="IPR003593">
    <property type="entry name" value="AAA+_ATPase"/>
</dbReference>
<keyword evidence="18" id="KW-1185">Reference proteome</keyword>
<dbReference type="OrthoDB" id="9778554at2"/>
<keyword evidence="11" id="KW-1006">Bacterial flagellum protein export</keyword>
<keyword evidence="17" id="KW-0966">Cell projection</keyword>
<feature type="compositionally biased region" description="Acidic residues" evidence="14">
    <location>
        <begin position="150"/>
        <end position="159"/>
    </location>
</feature>
<evidence type="ECO:0000256" key="3">
    <source>
        <dbReference type="ARBA" id="ARBA00014919"/>
    </source>
</evidence>
<dbReference type="PANTHER" id="PTHR43134">
    <property type="entry name" value="SIGNAL RECOGNITION PARTICLE RECEPTOR SUBUNIT ALPHA"/>
    <property type="match status" value="1"/>
</dbReference>
<evidence type="ECO:0000256" key="7">
    <source>
        <dbReference type="ARBA" id="ARBA00022795"/>
    </source>
</evidence>
<keyword evidence="9" id="KW-0342">GTP-binding</keyword>
<keyword evidence="8" id="KW-0653">Protein transport</keyword>
<comment type="subcellular location">
    <subcellularLocation>
        <location evidence="1">Cell membrane</location>
        <topology evidence="1">Peripheral membrane protein</topology>
        <orientation evidence="1">Cytoplasmic side</orientation>
    </subcellularLocation>
</comment>
<sequence length="433" mass="48780">MIIKKFQGNTEIDAITKAKNEMGTQAIILNVKTIKPKGIMKIIKPVTVEVTAALEEKEPVINTVAAVGGATIQAPVKTDIKDEEKTQSSGFEAVANEKIVIRPPERQPDIKITREEKNPEAALEEKLDSLQQFIEEKLSTKGQSLKEEVEEKESDEDDIEKEKEDALSKNMSILKMIYNILIENEVDEIYANEIIEEIEKVVEENTHIDYILSNVYQKMILKFGRPKKIELSEKRPKLVFFVGPTGVGKTTTIAKLASIYKLEYKNKVAMLTADTYRIAAAEQLRTYANILDAPLSVIYSPDELINSTVKYKNYDLIFVDMPGHSHKNKKQQDMIKEMVDRVGENYDTDVFLVLSATTKYKDLKNIADAYKKIGGFSIIFTKLDETATFGNLLNLKLYTGGQIAYITNGQNVPEDVEVFNSQKIVKLLLGGKQ</sequence>
<dbReference type="GO" id="GO:0005047">
    <property type="term" value="F:signal recognition particle binding"/>
    <property type="evidence" value="ECO:0007669"/>
    <property type="project" value="TreeGrafter"/>
</dbReference>
<evidence type="ECO:0000256" key="2">
    <source>
        <dbReference type="ARBA" id="ARBA00008531"/>
    </source>
</evidence>
<name>A0A1I0ZIL9_9FIRM</name>
<evidence type="ECO:0000256" key="10">
    <source>
        <dbReference type="ARBA" id="ARBA00023136"/>
    </source>
</evidence>
<gene>
    <name evidence="17" type="ORF">SAMN05216249_11556</name>
</gene>
<dbReference type="GO" id="GO:0044781">
    <property type="term" value="P:bacterial-type flagellum organization"/>
    <property type="evidence" value="ECO:0007669"/>
    <property type="project" value="UniProtKB-UniRule"/>
</dbReference>
<feature type="domain" description="AAA+ ATPase" evidence="15">
    <location>
        <begin position="235"/>
        <end position="384"/>
    </location>
</feature>
<dbReference type="STRING" id="1120918.SAMN05216249_11556"/>
<comment type="function">
    <text evidence="12">Necessary for flagellar biosynthesis. May be involved in translocation of the flagellum.</text>
</comment>
<dbReference type="SMART" id="SM00382">
    <property type="entry name" value="AAA"/>
    <property type="match status" value="1"/>
</dbReference>
<dbReference type="SMART" id="SM00962">
    <property type="entry name" value="SRP54"/>
    <property type="match status" value="1"/>
</dbReference>
<dbReference type="GO" id="GO:0005886">
    <property type="term" value="C:plasma membrane"/>
    <property type="evidence" value="ECO:0007669"/>
    <property type="project" value="UniProtKB-SubCell"/>
</dbReference>
<proteinExistence type="inferred from homology"/>
<evidence type="ECO:0000256" key="8">
    <source>
        <dbReference type="ARBA" id="ARBA00022927"/>
    </source>
</evidence>
<dbReference type="InterPro" id="IPR027417">
    <property type="entry name" value="P-loop_NTPase"/>
</dbReference>
<dbReference type="PANTHER" id="PTHR43134:SF3">
    <property type="entry name" value="FLAGELLAR BIOSYNTHESIS PROTEIN FLHF"/>
    <property type="match status" value="1"/>
</dbReference>
<dbReference type="Pfam" id="PF00448">
    <property type="entry name" value="SRP54"/>
    <property type="match status" value="1"/>
</dbReference>
<keyword evidence="17" id="KW-0282">Flagellum</keyword>
<protein>
    <recommendedName>
        <fullName evidence="3 13">Flagellar biosynthesis protein FlhF</fullName>
    </recommendedName>
</protein>
<evidence type="ECO:0000259" key="15">
    <source>
        <dbReference type="SMART" id="SM00382"/>
    </source>
</evidence>
<dbReference type="GO" id="GO:0006614">
    <property type="term" value="P:SRP-dependent cotranslational protein targeting to membrane"/>
    <property type="evidence" value="ECO:0007669"/>
    <property type="project" value="UniProtKB-UniRule"/>
</dbReference>
<evidence type="ECO:0000313" key="18">
    <source>
        <dbReference type="Proteomes" id="UP000198838"/>
    </source>
</evidence>
<keyword evidence="7" id="KW-1005">Bacterial flagellum biogenesis</keyword>
<dbReference type="GO" id="GO:0003924">
    <property type="term" value="F:GTPase activity"/>
    <property type="evidence" value="ECO:0007669"/>
    <property type="project" value="UniProtKB-UniRule"/>
</dbReference>
<feature type="domain" description="SRP54-type proteins GTP-binding" evidence="16">
    <location>
        <begin position="236"/>
        <end position="430"/>
    </location>
</feature>
<keyword evidence="4" id="KW-0813">Transport</keyword>
<dbReference type="InterPro" id="IPR000897">
    <property type="entry name" value="SRP54_GTPase_dom"/>
</dbReference>
<reference evidence="17 18" key="1">
    <citation type="submission" date="2016-10" db="EMBL/GenBank/DDBJ databases">
        <authorList>
            <person name="de Groot N.N."/>
        </authorList>
    </citation>
    <scope>NUCLEOTIDE SEQUENCE [LARGE SCALE GENOMIC DNA]</scope>
    <source>
        <strain evidence="17 18">DSM 5522</strain>
    </source>
</reference>
<evidence type="ECO:0000256" key="4">
    <source>
        <dbReference type="ARBA" id="ARBA00022448"/>
    </source>
</evidence>
<dbReference type="InterPro" id="IPR020006">
    <property type="entry name" value="FlhF"/>
</dbReference>
<evidence type="ECO:0000256" key="14">
    <source>
        <dbReference type="SAM" id="MobiDB-lite"/>
    </source>
</evidence>
<evidence type="ECO:0000256" key="6">
    <source>
        <dbReference type="ARBA" id="ARBA00022741"/>
    </source>
</evidence>
<dbReference type="InterPro" id="IPR047040">
    <property type="entry name" value="FlhF__GTPase_dom"/>
</dbReference>
<dbReference type="AlphaFoldDB" id="A0A1I0ZIL9"/>
<dbReference type="SUPFAM" id="SSF52540">
    <property type="entry name" value="P-loop containing nucleoside triphosphate hydrolases"/>
    <property type="match status" value="1"/>
</dbReference>
<dbReference type="GO" id="GO:0015031">
    <property type="term" value="P:protein transport"/>
    <property type="evidence" value="ECO:0007669"/>
    <property type="project" value="UniProtKB-KW"/>
</dbReference>
<dbReference type="FunFam" id="3.40.50.300:FF:000695">
    <property type="entry name" value="Flagellar biosynthesis regulator FlhF"/>
    <property type="match status" value="1"/>
</dbReference>
<evidence type="ECO:0000256" key="1">
    <source>
        <dbReference type="ARBA" id="ARBA00004413"/>
    </source>
</evidence>
<dbReference type="RefSeq" id="WP_092873363.1">
    <property type="nucleotide sequence ID" value="NZ_FOJY01000015.1"/>
</dbReference>
<dbReference type="NCBIfam" id="TIGR03499">
    <property type="entry name" value="FlhF"/>
    <property type="match status" value="1"/>
</dbReference>
<feature type="region of interest" description="Disordered" evidence="14">
    <location>
        <begin position="142"/>
        <end position="163"/>
    </location>
</feature>
<evidence type="ECO:0000259" key="16">
    <source>
        <dbReference type="SMART" id="SM00962"/>
    </source>
</evidence>
<accession>A0A1I0ZIL9</accession>
<keyword evidence="17" id="KW-0969">Cilium</keyword>
<evidence type="ECO:0000256" key="5">
    <source>
        <dbReference type="ARBA" id="ARBA00022475"/>
    </source>
</evidence>
<dbReference type="Gene3D" id="1.20.120.1380">
    <property type="entry name" value="Flagellar FlhF biosynthesis protein, N domain"/>
    <property type="match status" value="1"/>
</dbReference>
<dbReference type="GO" id="GO:0005525">
    <property type="term" value="F:GTP binding"/>
    <property type="evidence" value="ECO:0007669"/>
    <property type="project" value="UniProtKB-UniRule"/>
</dbReference>
<dbReference type="Proteomes" id="UP000198838">
    <property type="component" value="Unassembled WGS sequence"/>
</dbReference>
<organism evidence="17 18">
    <name type="scientific">Acetitomaculum ruminis DSM 5522</name>
    <dbReference type="NCBI Taxonomy" id="1120918"/>
    <lineage>
        <taxon>Bacteria</taxon>
        <taxon>Bacillati</taxon>
        <taxon>Bacillota</taxon>
        <taxon>Clostridia</taxon>
        <taxon>Lachnospirales</taxon>
        <taxon>Lachnospiraceae</taxon>
        <taxon>Acetitomaculum</taxon>
    </lineage>
</organism>
<keyword evidence="5" id="KW-1003">Cell membrane</keyword>
<dbReference type="Gene3D" id="3.40.50.300">
    <property type="entry name" value="P-loop containing nucleotide triphosphate hydrolases"/>
    <property type="match status" value="1"/>
</dbReference>
<evidence type="ECO:0000256" key="9">
    <source>
        <dbReference type="ARBA" id="ARBA00023134"/>
    </source>
</evidence>
<evidence type="ECO:0000313" key="17">
    <source>
        <dbReference type="EMBL" id="SFB25267.1"/>
    </source>
</evidence>
<dbReference type="CDD" id="cd17873">
    <property type="entry name" value="FlhF"/>
    <property type="match status" value="1"/>
</dbReference>
<keyword evidence="6" id="KW-0547">Nucleotide-binding</keyword>
<dbReference type="EMBL" id="FOJY01000015">
    <property type="protein sequence ID" value="SFB25267.1"/>
    <property type="molecule type" value="Genomic_DNA"/>
</dbReference>
<evidence type="ECO:0000256" key="13">
    <source>
        <dbReference type="NCBIfam" id="TIGR03499"/>
    </source>
</evidence>
<evidence type="ECO:0000256" key="11">
    <source>
        <dbReference type="ARBA" id="ARBA00023225"/>
    </source>
</evidence>
<comment type="similarity">
    <text evidence="2">Belongs to the GTP-binding SRP family.</text>
</comment>
<evidence type="ECO:0000256" key="12">
    <source>
        <dbReference type="ARBA" id="ARBA00025337"/>
    </source>
</evidence>